<accession>A0A284REF9</accession>
<evidence type="ECO:0000313" key="2">
    <source>
        <dbReference type="Proteomes" id="UP000219338"/>
    </source>
</evidence>
<organism evidence="1 2">
    <name type="scientific">Armillaria ostoyae</name>
    <name type="common">Armillaria root rot fungus</name>
    <dbReference type="NCBI Taxonomy" id="47428"/>
    <lineage>
        <taxon>Eukaryota</taxon>
        <taxon>Fungi</taxon>
        <taxon>Dikarya</taxon>
        <taxon>Basidiomycota</taxon>
        <taxon>Agaricomycotina</taxon>
        <taxon>Agaricomycetes</taxon>
        <taxon>Agaricomycetidae</taxon>
        <taxon>Agaricales</taxon>
        <taxon>Marasmiineae</taxon>
        <taxon>Physalacriaceae</taxon>
        <taxon>Armillaria</taxon>
    </lineage>
</organism>
<sequence length="118" mass="12753">MLSPPGVATSSRFPPFLPYTYPYSAAPTSQSSSPPFSMSGNLSVSSFLTWDHAIAIEWAPRSPQPSPSSYWCPVPSDHLETVALDVDGHHAAVDNTLMSLDFRSNGNTKTQNQIGQLT</sequence>
<reference evidence="2" key="1">
    <citation type="journal article" date="2017" name="Nat. Ecol. Evol.">
        <title>Genome expansion and lineage-specific genetic innovations in the forest pathogenic fungi Armillaria.</title>
        <authorList>
            <person name="Sipos G."/>
            <person name="Prasanna A.N."/>
            <person name="Walter M.C."/>
            <person name="O'Connor E."/>
            <person name="Balint B."/>
            <person name="Krizsan K."/>
            <person name="Kiss B."/>
            <person name="Hess J."/>
            <person name="Varga T."/>
            <person name="Slot J."/>
            <person name="Riley R."/>
            <person name="Boka B."/>
            <person name="Rigling D."/>
            <person name="Barry K."/>
            <person name="Lee J."/>
            <person name="Mihaltcheva S."/>
            <person name="LaButti K."/>
            <person name="Lipzen A."/>
            <person name="Waldron R."/>
            <person name="Moloney N.M."/>
            <person name="Sperisen C."/>
            <person name="Kredics L."/>
            <person name="Vagvoelgyi C."/>
            <person name="Patrignani A."/>
            <person name="Fitzpatrick D."/>
            <person name="Nagy I."/>
            <person name="Doyle S."/>
            <person name="Anderson J.B."/>
            <person name="Grigoriev I.V."/>
            <person name="Gueldener U."/>
            <person name="Muensterkoetter M."/>
            <person name="Nagy L.G."/>
        </authorList>
    </citation>
    <scope>NUCLEOTIDE SEQUENCE [LARGE SCALE GENOMIC DNA]</scope>
    <source>
        <strain evidence="2">C18/9</strain>
    </source>
</reference>
<dbReference type="EMBL" id="FUEG01000007">
    <property type="protein sequence ID" value="SJL07104.1"/>
    <property type="molecule type" value="Genomic_DNA"/>
</dbReference>
<dbReference type="Proteomes" id="UP000219338">
    <property type="component" value="Unassembled WGS sequence"/>
</dbReference>
<proteinExistence type="predicted"/>
<protein>
    <submittedName>
        <fullName evidence="1">Uncharacterized protein</fullName>
    </submittedName>
</protein>
<evidence type="ECO:0000313" key="1">
    <source>
        <dbReference type="EMBL" id="SJL07104.1"/>
    </source>
</evidence>
<name>A0A284REF9_ARMOS</name>
<keyword evidence="2" id="KW-1185">Reference proteome</keyword>
<dbReference type="AlphaFoldDB" id="A0A284REF9"/>
<dbReference type="OMA" id="IAIEWAP"/>
<gene>
    <name evidence="1" type="ORF">ARMOST_10447</name>
</gene>